<dbReference type="Proteomes" id="UP000275408">
    <property type="component" value="Unassembled WGS sequence"/>
</dbReference>
<dbReference type="Gene3D" id="3.90.1640.20">
    <property type="entry name" value="TON_0340"/>
    <property type="match status" value="1"/>
</dbReference>
<dbReference type="PANTHER" id="PTHR32022">
    <property type="entry name" value="D-GLUTAMATE CYCLASE, MITOCHONDRIAL"/>
    <property type="match status" value="1"/>
</dbReference>
<dbReference type="GO" id="GO:0047820">
    <property type="term" value="F:D-glutamate cyclase activity"/>
    <property type="evidence" value="ECO:0007669"/>
    <property type="project" value="TreeGrafter"/>
</dbReference>
<accession>A0A3M6UML8</accession>
<dbReference type="AlphaFoldDB" id="A0A3M6UML8"/>
<sequence>MKARDLCDICKVSPVDEVLIQAKKSVGDAGNEIGMGKVHQRVVNGIANGRHIANTVATDHLITSGVSNWGGSALVVALAILNQCPVHSPHEEDQLKCIVGLGVCDGILQKREMSVDGQPFHLVHKEKLQRLWTIATLPIVIAGQDAARQ</sequence>
<protein>
    <recommendedName>
        <fullName evidence="1">D-glutamate cyclase-like C-terminal domain-containing protein</fullName>
    </recommendedName>
</protein>
<comment type="caution">
    <text evidence="2">The sequence shown here is derived from an EMBL/GenBank/DDBJ whole genome shotgun (WGS) entry which is preliminary data.</text>
</comment>
<proteinExistence type="predicted"/>
<dbReference type="InterPro" id="IPR025504">
    <property type="entry name" value="GLUCM_C"/>
</dbReference>
<dbReference type="GO" id="GO:0006536">
    <property type="term" value="P:glutamate metabolic process"/>
    <property type="evidence" value="ECO:0007669"/>
    <property type="project" value="TreeGrafter"/>
</dbReference>
<gene>
    <name evidence="2" type="ORF">pdam_00023317</name>
</gene>
<organism evidence="2 3">
    <name type="scientific">Pocillopora damicornis</name>
    <name type="common">Cauliflower coral</name>
    <name type="synonym">Millepora damicornis</name>
    <dbReference type="NCBI Taxonomy" id="46731"/>
    <lineage>
        <taxon>Eukaryota</taxon>
        <taxon>Metazoa</taxon>
        <taxon>Cnidaria</taxon>
        <taxon>Anthozoa</taxon>
        <taxon>Hexacorallia</taxon>
        <taxon>Scleractinia</taxon>
        <taxon>Astrocoeniina</taxon>
        <taxon>Pocilloporidae</taxon>
        <taxon>Pocillopora</taxon>
    </lineage>
</organism>
<dbReference type="Pfam" id="PF14336">
    <property type="entry name" value="GLUCM-like_C"/>
    <property type="match status" value="1"/>
</dbReference>
<name>A0A3M6UML8_POCDA</name>
<evidence type="ECO:0000313" key="2">
    <source>
        <dbReference type="EMBL" id="RMX54872.1"/>
    </source>
</evidence>
<reference evidence="2 3" key="1">
    <citation type="journal article" date="2018" name="Sci. Rep.">
        <title>Comparative analysis of the Pocillopora damicornis genome highlights role of immune system in coral evolution.</title>
        <authorList>
            <person name="Cunning R."/>
            <person name="Bay R.A."/>
            <person name="Gillette P."/>
            <person name="Baker A.C."/>
            <person name="Traylor-Knowles N."/>
        </authorList>
    </citation>
    <scope>NUCLEOTIDE SEQUENCE [LARGE SCALE GENOMIC DNA]</scope>
    <source>
        <strain evidence="2">RSMAS</strain>
        <tissue evidence="2">Whole animal</tissue>
    </source>
</reference>
<dbReference type="PANTHER" id="PTHR32022:SF10">
    <property type="entry name" value="D-GLUTAMATE CYCLASE, MITOCHONDRIAL"/>
    <property type="match status" value="1"/>
</dbReference>
<evidence type="ECO:0000313" key="3">
    <source>
        <dbReference type="Proteomes" id="UP000275408"/>
    </source>
</evidence>
<dbReference type="OrthoDB" id="10262538at2759"/>
<keyword evidence="3" id="KW-1185">Reference proteome</keyword>
<dbReference type="EMBL" id="RCHS01001172">
    <property type="protein sequence ID" value="RMX54872.1"/>
    <property type="molecule type" value="Genomic_DNA"/>
</dbReference>
<feature type="domain" description="D-glutamate cyclase-like C-terminal" evidence="1">
    <location>
        <begin position="12"/>
        <end position="131"/>
    </location>
</feature>
<evidence type="ECO:0000259" key="1">
    <source>
        <dbReference type="Pfam" id="PF14336"/>
    </source>
</evidence>
<dbReference type="STRING" id="46731.A0A3M6UML8"/>